<keyword evidence="1" id="KW-0812">Transmembrane</keyword>
<dbReference type="Proteomes" id="UP000477386">
    <property type="component" value="Unassembled WGS sequence"/>
</dbReference>
<organism evidence="3 4">
    <name type="scientific">Spirosoma agri</name>
    <dbReference type="NCBI Taxonomy" id="1987381"/>
    <lineage>
        <taxon>Bacteria</taxon>
        <taxon>Pseudomonadati</taxon>
        <taxon>Bacteroidota</taxon>
        <taxon>Cytophagia</taxon>
        <taxon>Cytophagales</taxon>
        <taxon>Cytophagaceae</taxon>
        <taxon>Spirosoma</taxon>
    </lineage>
</organism>
<accession>A0A6M0ID00</accession>
<dbReference type="EMBL" id="JAAGNZ010000001">
    <property type="protein sequence ID" value="NEU66109.1"/>
    <property type="molecule type" value="Genomic_DNA"/>
</dbReference>
<evidence type="ECO:0000259" key="2">
    <source>
        <dbReference type="Pfam" id="PF06580"/>
    </source>
</evidence>
<keyword evidence="4" id="KW-1185">Reference proteome</keyword>
<feature type="transmembrane region" description="Helical" evidence="1">
    <location>
        <begin position="75"/>
        <end position="96"/>
    </location>
</feature>
<dbReference type="InterPro" id="IPR050640">
    <property type="entry name" value="Bact_2-comp_sensor_kinase"/>
</dbReference>
<dbReference type="GO" id="GO:0000155">
    <property type="term" value="F:phosphorelay sensor kinase activity"/>
    <property type="evidence" value="ECO:0007669"/>
    <property type="project" value="InterPro"/>
</dbReference>
<reference evidence="3 4" key="1">
    <citation type="submission" date="2020-02" db="EMBL/GenBank/DDBJ databases">
        <title>Draft genome sequence of two Spirosoma agri KCTC 52727 and Spirosoma terrae KCTC 52035.</title>
        <authorList>
            <person name="Rojas J."/>
            <person name="Ambika Manirajan B."/>
            <person name="Ratering S."/>
            <person name="Suarez C."/>
            <person name="Schnell S."/>
        </authorList>
    </citation>
    <scope>NUCLEOTIDE SEQUENCE [LARGE SCALE GENOMIC DNA]</scope>
    <source>
        <strain evidence="3 4">KCTC 52727</strain>
    </source>
</reference>
<keyword evidence="3" id="KW-0808">Transferase</keyword>
<evidence type="ECO:0000313" key="3">
    <source>
        <dbReference type="EMBL" id="NEU66109.1"/>
    </source>
</evidence>
<evidence type="ECO:0000256" key="1">
    <source>
        <dbReference type="SAM" id="Phobius"/>
    </source>
</evidence>
<proteinExistence type="predicted"/>
<name>A0A6M0ID00_9BACT</name>
<feature type="transmembrane region" description="Helical" evidence="1">
    <location>
        <begin position="15"/>
        <end position="34"/>
    </location>
</feature>
<keyword evidence="1" id="KW-1133">Transmembrane helix</keyword>
<evidence type="ECO:0000313" key="4">
    <source>
        <dbReference type="Proteomes" id="UP000477386"/>
    </source>
</evidence>
<dbReference type="InterPro" id="IPR010559">
    <property type="entry name" value="Sig_transdc_His_kin_internal"/>
</dbReference>
<keyword evidence="3" id="KW-0418">Kinase</keyword>
<feature type="domain" description="Signal transduction histidine kinase internal region" evidence="2">
    <location>
        <begin position="160"/>
        <end position="245"/>
    </location>
</feature>
<dbReference type="PANTHER" id="PTHR34220:SF7">
    <property type="entry name" value="SENSOR HISTIDINE KINASE YPDA"/>
    <property type="match status" value="1"/>
</dbReference>
<dbReference type="Pfam" id="PF06580">
    <property type="entry name" value="His_kinase"/>
    <property type="match status" value="1"/>
</dbReference>
<sequence>MAALQLPAFLNNRAFVRNLLYLLIWCTMLVMNAYEPKKQSLEFDALEFSFSASFWLTVWFEHAVVLTRYLNRQKLVWAVVGSIAALGCFVGIRYGLEQVLYWYLFGFTNYNPDVPLLYYTRDNLYYALPAVGLGFAFKIVEDWLAHQQERSELVSERNAAELAFLKSQVNPHFLFNTLNNIYSLAYTKSDAAPGAILKLSELMRYMLYDSNGQGHSSTAGPSGRVSLGKEVAYLKNFVELEKLRVVNANVEFNIEGNVDLFRIEPLLLVSFVENAFKHGDLSDPAHPLIIELSVRTGKLRFDTLNKKAKRQTDSVGGIGLINVRRRLELLYPKQHTLHITDESTSYASSLELTL</sequence>
<protein>
    <submittedName>
        <fullName evidence="3">Histidine kinase</fullName>
    </submittedName>
</protein>
<keyword evidence="1" id="KW-0472">Membrane</keyword>
<comment type="caution">
    <text evidence="3">The sequence shown here is derived from an EMBL/GenBank/DDBJ whole genome shotgun (WGS) entry which is preliminary data.</text>
</comment>
<dbReference type="AlphaFoldDB" id="A0A6M0ID00"/>
<dbReference type="GO" id="GO:0016020">
    <property type="term" value="C:membrane"/>
    <property type="evidence" value="ECO:0007669"/>
    <property type="project" value="InterPro"/>
</dbReference>
<dbReference type="RefSeq" id="WP_164035391.1">
    <property type="nucleotide sequence ID" value="NZ_JAAGNZ010000001.1"/>
</dbReference>
<gene>
    <name evidence="3" type="ORF">GK091_04385</name>
</gene>
<dbReference type="PANTHER" id="PTHR34220">
    <property type="entry name" value="SENSOR HISTIDINE KINASE YPDA"/>
    <property type="match status" value="1"/>
</dbReference>